<evidence type="ECO:0000256" key="1">
    <source>
        <dbReference type="ARBA" id="ARBA00022737"/>
    </source>
</evidence>
<dbReference type="FunFam" id="3.40.50.980:FF:000001">
    <property type="entry name" value="Non-ribosomal peptide synthetase"/>
    <property type="match status" value="1"/>
</dbReference>
<dbReference type="RefSeq" id="WP_014281503.1">
    <property type="nucleotide sequence ID" value="NC_016641.1"/>
</dbReference>
<proteinExistence type="predicted"/>
<keyword evidence="1" id="KW-0677">Repeat</keyword>
<dbReference type="GO" id="GO:0043041">
    <property type="term" value="P:amino acid activation for nonribosomal peptide biosynthetic process"/>
    <property type="evidence" value="ECO:0007669"/>
    <property type="project" value="TreeGrafter"/>
</dbReference>
<dbReference type="eggNOG" id="COG1020">
    <property type="taxonomic scope" value="Bacteria"/>
</dbReference>
<evidence type="ECO:0000313" key="3">
    <source>
        <dbReference type="EMBL" id="AET60805.1"/>
    </source>
</evidence>
<reference evidence="4" key="1">
    <citation type="submission" date="2011-11" db="EMBL/GenBank/DDBJ databases">
        <title>Complete sequence of Paenibacillus terrae HPL-003.</title>
        <authorList>
            <person name="Shin S.H."/>
            <person name="Kim S."/>
            <person name="Kim J.Y."/>
        </authorList>
    </citation>
    <scope>NUCLEOTIDE SEQUENCE [LARGE SCALE GENOMIC DNA]</scope>
    <source>
        <strain evidence="4">HPL-003</strain>
    </source>
</reference>
<organism evidence="3 4">
    <name type="scientific">Paenibacillus terrae (strain HPL-003)</name>
    <dbReference type="NCBI Taxonomy" id="985665"/>
    <lineage>
        <taxon>Bacteria</taxon>
        <taxon>Bacillati</taxon>
        <taxon>Bacillota</taxon>
        <taxon>Bacilli</taxon>
        <taxon>Bacillales</taxon>
        <taxon>Paenibacillaceae</taxon>
        <taxon>Paenibacillus</taxon>
    </lineage>
</organism>
<dbReference type="EMBL" id="CP003107">
    <property type="protein sequence ID" value="AET60805.1"/>
    <property type="molecule type" value="Genomic_DNA"/>
</dbReference>
<dbReference type="STRING" id="985665.HPL003_20335"/>
<dbReference type="KEGG" id="pta:HPL003_20335"/>
<dbReference type="Pfam" id="PF00501">
    <property type="entry name" value="AMP-binding"/>
    <property type="match status" value="1"/>
</dbReference>
<gene>
    <name evidence="3" type="ordered locus">HPL003_20335</name>
</gene>
<evidence type="ECO:0000313" key="4">
    <source>
        <dbReference type="Proteomes" id="UP000005876"/>
    </source>
</evidence>
<dbReference type="GO" id="GO:0044550">
    <property type="term" value="P:secondary metabolite biosynthetic process"/>
    <property type="evidence" value="ECO:0007669"/>
    <property type="project" value="TreeGrafter"/>
</dbReference>
<dbReference type="GO" id="GO:0005829">
    <property type="term" value="C:cytosol"/>
    <property type="evidence" value="ECO:0007669"/>
    <property type="project" value="TreeGrafter"/>
</dbReference>
<accession>G7VRZ8</accession>
<dbReference type="GO" id="GO:0031177">
    <property type="term" value="F:phosphopantetheine binding"/>
    <property type="evidence" value="ECO:0007669"/>
    <property type="project" value="TreeGrafter"/>
</dbReference>
<evidence type="ECO:0000259" key="2">
    <source>
        <dbReference type="Pfam" id="PF00501"/>
    </source>
</evidence>
<feature type="domain" description="AMP-dependent synthetase/ligase" evidence="2">
    <location>
        <begin position="30"/>
        <end position="181"/>
    </location>
</feature>
<reference evidence="3 4" key="3">
    <citation type="journal article" date="2012" name="J. Bacteriol.">
        <title>Genome Sequence of Paenibacillus terrae HPL-003, a Xylanase-Producing Bacterium Isolated from Soil Found in Forest Residue.</title>
        <authorList>
            <person name="Shin S.H."/>
            <person name="Kim S."/>
            <person name="Kim J.Y."/>
            <person name="Song H.Y."/>
            <person name="Cho S.J."/>
            <person name="Kim D.R."/>
            <person name="Lee K.I."/>
            <person name="Lim H.K."/>
            <person name="Park N.J."/>
            <person name="Hwang I.T."/>
            <person name="Yang K.S."/>
        </authorList>
    </citation>
    <scope>NUCLEOTIDE SEQUENCE [LARGE SCALE GENOMIC DNA]</scope>
    <source>
        <strain evidence="3 4">HPL-003</strain>
    </source>
</reference>
<dbReference type="Proteomes" id="UP000005876">
    <property type="component" value="Chromosome"/>
</dbReference>
<name>G7VRZ8_PAETH</name>
<dbReference type="HOGENOM" id="CLU_1265925_0_0_9"/>
<dbReference type="AlphaFoldDB" id="G7VRZ8"/>
<dbReference type="SUPFAM" id="SSF56801">
    <property type="entry name" value="Acetyl-CoA synthetase-like"/>
    <property type="match status" value="1"/>
</dbReference>
<sequence>MPEEERSTLVRSFNRTEAEYPKDHTIHGLFEERAEQRADHPALVWGEQTLTYRELNEQANQLATVLRERGVKPDDIVAIMAERSMEMVIGILGTLKAGGAYLPIDPNYPEERIHYMLEDSGASILLTHQHLRDKLTYHGAIIDLDDESLKHTELDRANLEPVNKPEDLAYIIYTSGSTGKPQRGHGRTSGNHQPPAILPGTMGCGRIGPDVAVCQQLV</sequence>
<dbReference type="PANTHER" id="PTHR45527:SF1">
    <property type="entry name" value="FATTY ACID SYNTHASE"/>
    <property type="match status" value="1"/>
</dbReference>
<reference key="2">
    <citation type="submission" date="2011-11" db="EMBL/GenBank/DDBJ databases">
        <authorList>
            <person name="Shin S.H."/>
            <person name="Kim S."/>
            <person name="Kim J.Y."/>
        </authorList>
    </citation>
    <scope>NUCLEOTIDE SEQUENCE</scope>
    <source>
        <strain>HPL-003</strain>
    </source>
</reference>
<protein>
    <submittedName>
        <fullName evidence="3">Bacitracin synthetase 3</fullName>
    </submittedName>
</protein>
<dbReference type="Gene3D" id="3.40.50.980">
    <property type="match status" value="2"/>
</dbReference>
<dbReference type="InterPro" id="IPR000873">
    <property type="entry name" value="AMP-dep_synth/lig_dom"/>
</dbReference>
<dbReference type="PANTHER" id="PTHR45527">
    <property type="entry name" value="NONRIBOSOMAL PEPTIDE SYNTHETASE"/>
    <property type="match status" value="1"/>
</dbReference>